<protein>
    <submittedName>
        <fullName evidence="2">Lactoylglutathione lyase</fullName>
    </submittedName>
</protein>
<evidence type="ECO:0000259" key="1">
    <source>
        <dbReference type="PROSITE" id="PS51819"/>
    </source>
</evidence>
<comment type="caution">
    <text evidence="2">The sequence shown here is derived from an EMBL/GenBank/DDBJ whole genome shotgun (WGS) entry which is preliminary data.</text>
</comment>
<dbReference type="InterPro" id="IPR029068">
    <property type="entry name" value="Glyas_Bleomycin-R_OHBP_Dase"/>
</dbReference>
<evidence type="ECO:0000313" key="2">
    <source>
        <dbReference type="EMBL" id="PWN06640.1"/>
    </source>
</evidence>
<dbReference type="EMBL" id="QGGB01000006">
    <property type="protein sequence ID" value="PWN06640.1"/>
    <property type="molecule type" value="Genomic_DNA"/>
</dbReference>
<dbReference type="InterPro" id="IPR004360">
    <property type="entry name" value="Glyas_Fos-R_dOase_dom"/>
</dbReference>
<dbReference type="RefSeq" id="WP_109646754.1">
    <property type="nucleotide sequence ID" value="NZ_QGGB01000006.1"/>
</dbReference>
<sequence length="134" mass="15465">MINRLAHICIHTRDLALTERFYCDALGLKKGFEFEKDGDLYGFYIKLGNKSFIEVFKGDPGNVGNINHLAMETEDIDRVISRLRESGFEATDRKLGGDHTWQAWTRDPNGVRIEFHQYTDKSMQFEGGTCKVDW</sequence>
<dbReference type="SUPFAM" id="SSF54593">
    <property type="entry name" value="Glyoxalase/Bleomycin resistance protein/Dihydroxybiphenyl dioxygenase"/>
    <property type="match status" value="1"/>
</dbReference>
<accession>A0A316TQG3</accession>
<dbReference type="OrthoDB" id="9813630at2"/>
<proteinExistence type="predicted"/>
<name>A0A316TQG3_9BACT</name>
<dbReference type="Pfam" id="PF00903">
    <property type="entry name" value="Glyoxalase"/>
    <property type="match status" value="1"/>
</dbReference>
<feature type="domain" description="VOC" evidence="1">
    <location>
        <begin position="4"/>
        <end position="118"/>
    </location>
</feature>
<dbReference type="AlphaFoldDB" id="A0A316TQG3"/>
<dbReference type="GO" id="GO:0016829">
    <property type="term" value="F:lyase activity"/>
    <property type="evidence" value="ECO:0007669"/>
    <property type="project" value="UniProtKB-KW"/>
</dbReference>
<dbReference type="PROSITE" id="PS51819">
    <property type="entry name" value="VOC"/>
    <property type="match status" value="1"/>
</dbReference>
<dbReference type="Gene3D" id="3.10.180.10">
    <property type="entry name" value="2,3-Dihydroxybiphenyl 1,2-Dioxygenase, domain 1"/>
    <property type="match status" value="1"/>
</dbReference>
<keyword evidence="3" id="KW-1185">Reference proteome</keyword>
<dbReference type="Proteomes" id="UP000245533">
    <property type="component" value="Unassembled WGS sequence"/>
</dbReference>
<keyword evidence="2" id="KW-0456">Lyase</keyword>
<evidence type="ECO:0000313" key="3">
    <source>
        <dbReference type="Proteomes" id="UP000245533"/>
    </source>
</evidence>
<gene>
    <name evidence="2" type="ORF">DDZ15_08990</name>
</gene>
<reference evidence="2 3" key="1">
    <citation type="submission" date="2018-05" db="EMBL/GenBank/DDBJ databases">
        <title>Rhodohalobacter halophilus gen. nov., sp. nov., a moderately halophilic member of the family Balneolaceae.</title>
        <authorList>
            <person name="Liu Z.-W."/>
        </authorList>
    </citation>
    <scope>NUCLEOTIDE SEQUENCE [LARGE SCALE GENOMIC DNA]</scope>
    <source>
        <strain evidence="2 3">8A47</strain>
    </source>
</reference>
<organism evidence="2 3">
    <name type="scientific">Rhodohalobacter mucosus</name>
    <dbReference type="NCBI Taxonomy" id="2079485"/>
    <lineage>
        <taxon>Bacteria</taxon>
        <taxon>Pseudomonadati</taxon>
        <taxon>Balneolota</taxon>
        <taxon>Balneolia</taxon>
        <taxon>Balneolales</taxon>
        <taxon>Balneolaceae</taxon>
        <taxon>Rhodohalobacter</taxon>
    </lineage>
</organism>
<dbReference type="InterPro" id="IPR037523">
    <property type="entry name" value="VOC_core"/>
</dbReference>
<dbReference type="CDD" id="cd06587">
    <property type="entry name" value="VOC"/>
    <property type="match status" value="1"/>
</dbReference>